<name>A0A4S8LIQ1_DENBC</name>
<evidence type="ECO:0000313" key="2">
    <source>
        <dbReference type="EMBL" id="THU88924.1"/>
    </source>
</evidence>
<dbReference type="OrthoDB" id="3056787at2759"/>
<evidence type="ECO:0000256" key="1">
    <source>
        <dbReference type="SAM" id="SignalP"/>
    </source>
</evidence>
<keyword evidence="1" id="KW-0732">Signal</keyword>
<dbReference type="AlphaFoldDB" id="A0A4S8LIQ1"/>
<dbReference type="Gene3D" id="3.20.20.140">
    <property type="entry name" value="Metal-dependent hydrolases"/>
    <property type="match status" value="1"/>
</dbReference>
<proteinExistence type="predicted"/>
<dbReference type="Proteomes" id="UP000297245">
    <property type="component" value="Unassembled WGS sequence"/>
</dbReference>
<protein>
    <submittedName>
        <fullName evidence="2">Uncharacterized protein</fullName>
    </submittedName>
</protein>
<feature type="chain" id="PRO_5021026437" evidence="1">
    <location>
        <begin position="16"/>
        <end position="159"/>
    </location>
</feature>
<keyword evidence="3" id="KW-1185">Reference proteome</keyword>
<evidence type="ECO:0000313" key="3">
    <source>
        <dbReference type="Proteomes" id="UP000297245"/>
    </source>
</evidence>
<reference evidence="2 3" key="1">
    <citation type="journal article" date="2019" name="Nat. Ecol. Evol.">
        <title>Megaphylogeny resolves global patterns of mushroom evolution.</title>
        <authorList>
            <person name="Varga T."/>
            <person name="Krizsan K."/>
            <person name="Foldi C."/>
            <person name="Dima B."/>
            <person name="Sanchez-Garcia M."/>
            <person name="Sanchez-Ramirez S."/>
            <person name="Szollosi G.J."/>
            <person name="Szarkandi J.G."/>
            <person name="Papp V."/>
            <person name="Albert L."/>
            <person name="Andreopoulos W."/>
            <person name="Angelini C."/>
            <person name="Antonin V."/>
            <person name="Barry K.W."/>
            <person name="Bougher N.L."/>
            <person name="Buchanan P."/>
            <person name="Buyck B."/>
            <person name="Bense V."/>
            <person name="Catcheside P."/>
            <person name="Chovatia M."/>
            <person name="Cooper J."/>
            <person name="Damon W."/>
            <person name="Desjardin D."/>
            <person name="Finy P."/>
            <person name="Geml J."/>
            <person name="Haridas S."/>
            <person name="Hughes K."/>
            <person name="Justo A."/>
            <person name="Karasinski D."/>
            <person name="Kautmanova I."/>
            <person name="Kiss B."/>
            <person name="Kocsube S."/>
            <person name="Kotiranta H."/>
            <person name="LaButti K.M."/>
            <person name="Lechner B.E."/>
            <person name="Liimatainen K."/>
            <person name="Lipzen A."/>
            <person name="Lukacs Z."/>
            <person name="Mihaltcheva S."/>
            <person name="Morgado L.N."/>
            <person name="Niskanen T."/>
            <person name="Noordeloos M.E."/>
            <person name="Ohm R.A."/>
            <person name="Ortiz-Santana B."/>
            <person name="Ovrebo C."/>
            <person name="Racz N."/>
            <person name="Riley R."/>
            <person name="Savchenko A."/>
            <person name="Shiryaev A."/>
            <person name="Soop K."/>
            <person name="Spirin V."/>
            <person name="Szebenyi C."/>
            <person name="Tomsovsky M."/>
            <person name="Tulloss R.E."/>
            <person name="Uehling J."/>
            <person name="Grigoriev I.V."/>
            <person name="Vagvolgyi C."/>
            <person name="Papp T."/>
            <person name="Martin F.M."/>
            <person name="Miettinen O."/>
            <person name="Hibbett D.S."/>
            <person name="Nagy L.G."/>
        </authorList>
    </citation>
    <scope>NUCLEOTIDE SEQUENCE [LARGE SCALE GENOMIC DNA]</scope>
    <source>
        <strain evidence="2 3">CBS 962.96</strain>
    </source>
</reference>
<accession>A0A4S8LIQ1</accession>
<organism evidence="2 3">
    <name type="scientific">Dendrothele bispora (strain CBS 962.96)</name>
    <dbReference type="NCBI Taxonomy" id="1314807"/>
    <lineage>
        <taxon>Eukaryota</taxon>
        <taxon>Fungi</taxon>
        <taxon>Dikarya</taxon>
        <taxon>Basidiomycota</taxon>
        <taxon>Agaricomycotina</taxon>
        <taxon>Agaricomycetes</taxon>
        <taxon>Agaricomycetidae</taxon>
        <taxon>Agaricales</taxon>
        <taxon>Agaricales incertae sedis</taxon>
        <taxon>Dendrothele</taxon>
    </lineage>
</organism>
<gene>
    <name evidence="2" type="ORF">K435DRAFT_803139</name>
</gene>
<dbReference type="EMBL" id="ML179389">
    <property type="protein sequence ID" value="THU88924.1"/>
    <property type="molecule type" value="Genomic_DNA"/>
</dbReference>
<feature type="signal peptide" evidence="1">
    <location>
        <begin position="1"/>
        <end position="15"/>
    </location>
</feature>
<sequence>MSLLILLQTFIPVPGTKVVLIKNTKIWTGDNNGTEVIQRGDVLIDKGILKAIGKLMKVVYSSELEGAVDDNSLEGQAQPWLRSLDGLNTHDDAYRLSISGGVTSVTLPGSANSIGGQAFVIKLCPTSEKSPSSMLLELPFSFNGSGIETSNPPMWKQLK</sequence>